<feature type="region of interest" description="Disordered" evidence="1">
    <location>
        <begin position="356"/>
        <end position="393"/>
    </location>
</feature>
<gene>
    <name evidence="3" type="ORF">MNOR_LOCUS22111</name>
</gene>
<evidence type="ECO:0000313" key="4">
    <source>
        <dbReference type="Proteomes" id="UP001497623"/>
    </source>
</evidence>
<keyword evidence="4" id="KW-1185">Reference proteome</keyword>
<dbReference type="EMBL" id="CAXKWB010018346">
    <property type="protein sequence ID" value="CAL4120768.1"/>
    <property type="molecule type" value="Genomic_DNA"/>
</dbReference>
<name>A0AAV2RB09_MEGNR</name>
<dbReference type="PANTHER" id="PTHR47163">
    <property type="entry name" value="DDE_TNP_IS1595 DOMAIN-CONTAINING PROTEIN"/>
    <property type="match status" value="1"/>
</dbReference>
<protein>
    <recommendedName>
        <fullName evidence="2">ISXO2-like transposase domain-containing protein</fullName>
    </recommendedName>
</protein>
<feature type="non-terminal residue" evidence="3">
    <location>
        <position position="1"/>
    </location>
</feature>
<dbReference type="InterPro" id="IPR053164">
    <property type="entry name" value="IS1016-like_transposase"/>
</dbReference>
<evidence type="ECO:0000259" key="2">
    <source>
        <dbReference type="SMART" id="SM01126"/>
    </source>
</evidence>
<reference evidence="3 4" key="1">
    <citation type="submission" date="2024-05" db="EMBL/GenBank/DDBJ databases">
        <authorList>
            <person name="Wallberg A."/>
        </authorList>
    </citation>
    <scope>NUCLEOTIDE SEQUENCE [LARGE SCALE GENOMIC DNA]</scope>
</reference>
<feature type="compositionally biased region" description="Acidic residues" evidence="1">
    <location>
        <begin position="365"/>
        <end position="393"/>
    </location>
</feature>
<comment type="caution">
    <text evidence="3">The sequence shown here is derived from an EMBL/GenBank/DDBJ whole genome shotgun (WGS) entry which is preliminary data.</text>
</comment>
<sequence length="393" mass="45707">ECYSPICSGCNLSEYKVVEMCYYNNEGALKLFRQHGVLPMSVTCPRCNKPCTLYKQKNTLSWRCRGTYKKYTKCKKQRCDFSVSDNKGSFLENSKLKSWQVLMLINSWLRKHFCHSSIADNLDITHTSSVAWRSSCSEVTQFWFNNQKPIGGENIVVEIDEILVAKKMEGGNCKMKIRLFGGIEHESKKCFVVPFVEENDTSVQLQRHNSSTLIQLIKKYIVQNSILYSDKWKAYSLNKEGYIHKTVNCTNNIVHPKDLSVHIQCIKRLLRDTKEWVRGPGFRKQYLKEYISRYLFIRQCRKGEELHNFLIETAKLYKAQSEEETASVPRSEENNFLIDTEMIYKMEIEEKALPVPRYENSNLEEVSDLENSDSQEDSNSDEDLISEGDSDSE</sequence>
<dbReference type="Proteomes" id="UP001497623">
    <property type="component" value="Unassembled WGS sequence"/>
</dbReference>
<dbReference type="Pfam" id="PF12762">
    <property type="entry name" value="DDE_Tnp_IS1595"/>
    <property type="match status" value="1"/>
</dbReference>
<proteinExistence type="predicted"/>
<dbReference type="AlphaFoldDB" id="A0AAV2RB09"/>
<feature type="domain" description="ISXO2-like transposase" evidence="2">
    <location>
        <begin position="149"/>
        <end position="299"/>
    </location>
</feature>
<accession>A0AAV2RB09</accession>
<dbReference type="InterPro" id="IPR024445">
    <property type="entry name" value="Tnp_ISXO2-like"/>
</dbReference>
<evidence type="ECO:0000256" key="1">
    <source>
        <dbReference type="SAM" id="MobiDB-lite"/>
    </source>
</evidence>
<dbReference type="PANTHER" id="PTHR47163:SF2">
    <property type="entry name" value="SI:DKEY-17M8.2"/>
    <property type="match status" value="1"/>
</dbReference>
<dbReference type="SMART" id="SM01126">
    <property type="entry name" value="DDE_Tnp_IS1595"/>
    <property type="match status" value="1"/>
</dbReference>
<evidence type="ECO:0000313" key="3">
    <source>
        <dbReference type="EMBL" id="CAL4120768.1"/>
    </source>
</evidence>
<organism evidence="3 4">
    <name type="scientific">Meganyctiphanes norvegica</name>
    <name type="common">Northern krill</name>
    <name type="synonym">Thysanopoda norvegica</name>
    <dbReference type="NCBI Taxonomy" id="48144"/>
    <lineage>
        <taxon>Eukaryota</taxon>
        <taxon>Metazoa</taxon>
        <taxon>Ecdysozoa</taxon>
        <taxon>Arthropoda</taxon>
        <taxon>Crustacea</taxon>
        <taxon>Multicrustacea</taxon>
        <taxon>Malacostraca</taxon>
        <taxon>Eumalacostraca</taxon>
        <taxon>Eucarida</taxon>
        <taxon>Euphausiacea</taxon>
        <taxon>Euphausiidae</taxon>
        <taxon>Meganyctiphanes</taxon>
    </lineage>
</organism>